<dbReference type="EMBL" id="RQJP01000004">
    <property type="protein sequence ID" value="RRB12626.1"/>
    <property type="molecule type" value="Genomic_DNA"/>
</dbReference>
<evidence type="ECO:0000256" key="7">
    <source>
        <dbReference type="SAM" id="MobiDB-lite"/>
    </source>
</evidence>
<dbReference type="AlphaFoldDB" id="A0A3P1CHU5"/>
<dbReference type="GO" id="GO:0005886">
    <property type="term" value="C:plasma membrane"/>
    <property type="evidence" value="ECO:0007669"/>
    <property type="project" value="TreeGrafter"/>
</dbReference>
<evidence type="ECO:0000256" key="1">
    <source>
        <dbReference type="ARBA" id="ARBA00004141"/>
    </source>
</evidence>
<feature type="transmembrane region" description="Helical" evidence="8">
    <location>
        <begin position="333"/>
        <end position="353"/>
    </location>
</feature>
<accession>A0A3P1CHU5</accession>
<dbReference type="NCBIfam" id="NF037982">
    <property type="entry name" value="Nramp_1"/>
    <property type="match status" value="1"/>
</dbReference>
<name>A0A3P1CHU5_9BACT</name>
<protein>
    <submittedName>
        <fullName evidence="9">Divalent metal cation transporter</fullName>
    </submittedName>
</protein>
<keyword evidence="3 8" id="KW-0812">Transmembrane</keyword>
<keyword evidence="5 8" id="KW-1133">Transmembrane helix</keyword>
<dbReference type="GO" id="GO:0034755">
    <property type="term" value="P:iron ion transmembrane transport"/>
    <property type="evidence" value="ECO:0007669"/>
    <property type="project" value="TreeGrafter"/>
</dbReference>
<dbReference type="GO" id="GO:0015293">
    <property type="term" value="F:symporter activity"/>
    <property type="evidence" value="ECO:0007669"/>
    <property type="project" value="UniProtKB-KW"/>
</dbReference>
<dbReference type="InterPro" id="IPR001046">
    <property type="entry name" value="NRAMP_fam"/>
</dbReference>
<feature type="transmembrane region" description="Helical" evidence="8">
    <location>
        <begin position="29"/>
        <end position="47"/>
    </location>
</feature>
<dbReference type="RefSeq" id="WP_124908577.1">
    <property type="nucleotide sequence ID" value="NZ_RQJP01000004.1"/>
</dbReference>
<feature type="transmembrane region" description="Helical" evidence="8">
    <location>
        <begin position="359"/>
        <end position="379"/>
    </location>
</feature>
<feature type="transmembrane region" description="Helical" evidence="8">
    <location>
        <begin position="166"/>
        <end position="185"/>
    </location>
</feature>
<feature type="transmembrane region" description="Helical" evidence="8">
    <location>
        <begin position="391"/>
        <end position="413"/>
    </location>
</feature>
<feature type="transmembrane region" description="Helical" evidence="8">
    <location>
        <begin position="141"/>
        <end position="159"/>
    </location>
</feature>
<dbReference type="Proteomes" id="UP000274271">
    <property type="component" value="Unassembled WGS sequence"/>
</dbReference>
<dbReference type="PANTHER" id="PTHR11706">
    <property type="entry name" value="SOLUTE CARRIER PROTEIN FAMILY 11 MEMBER"/>
    <property type="match status" value="1"/>
</dbReference>
<organism evidence="9 10">
    <name type="scientific">Larkinella knui</name>
    <dbReference type="NCBI Taxonomy" id="2025310"/>
    <lineage>
        <taxon>Bacteria</taxon>
        <taxon>Pseudomonadati</taxon>
        <taxon>Bacteroidota</taxon>
        <taxon>Cytophagia</taxon>
        <taxon>Cytophagales</taxon>
        <taxon>Spirosomataceae</taxon>
        <taxon>Larkinella</taxon>
    </lineage>
</organism>
<evidence type="ECO:0000256" key="8">
    <source>
        <dbReference type="SAM" id="Phobius"/>
    </source>
</evidence>
<dbReference type="Gene3D" id="1.20.1740.10">
    <property type="entry name" value="Amino acid/polyamine transporter I"/>
    <property type="match status" value="1"/>
</dbReference>
<feature type="transmembrane region" description="Helical" evidence="8">
    <location>
        <begin position="249"/>
        <end position="268"/>
    </location>
</feature>
<evidence type="ECO:0000256" key="2">
    <source>
        <dbReference type="ARBA" id="ARBA00022448"/>
    </source>
</evidence>
<comment type="caution">
    <text evidence="9">The sequence shown here is derived from an EMBL/GenBank/DDBJ whole genome shotgun (WGS) entry which is preliminary data.</text>
</comment>
<keyword evidence="10" id="KW-1185">Reference proteome</keyword>
<keyword evidence="4" id="KW-0769">Symport</keyword>
<feature type="transmembrane region" description="Helical" evidence="8">
    <location>
        <begin position="205"/>
        <end position="228"/>
    </location>
</feature>
<dbReference type="PANTHER" id="PTHR11706:SF33">
    <property type="entry name" value="NATURAL RESISTANCE-ASSOCIATED MACROPHAGE PROTEIN 2"/>
    <property type="match status" value="1"/>
</dbReference>
<comment type="subcellular location">
    <subcellularLocation>
        <location evidence="1">Membrane</location>
        <topology evidence="1">Multi-pass membrane protein</topology>
    </subcellularLocation>
</comment>
<feature type="region of interest" description="Disordered" evidence="7">
    <location>
        <begin position="1"/>
        <end position="21"/>
    </location>
</feature>
<keyword evidence="6 8" id="KW-0472">Membrane</keyword>
<reference evidence="9 10" key="1">
    <citation type="submission" date="2018-11" db="EMBL/GenBank/DDBJ databases">
        <authorList>
            <person name="Zhou Z."/>
            <person name="Wang G."/>
        </authorList>
    </citation>
    <scope>NUCLEOTIDE SEQUENCE [LARGE SCALE GENOMIC DNA]</scope>
    <source>
        <strain evidence="9 10">KCTC42998</strain>
    </source>
</reference>
<evidence type="ECO:0000313" key="10">
    <source>
        <dbReference type="Proteomes" id="UP000274271"/>
    </source>
</evidence>
<proteinExistence type="predicted"/>
<sequence>MHPKTADSPNELPAQSGQVRTSPRTLKSWLSSLGPSIITAALVFGPSKMTITSKLGAEYGYSLLWIIVMAIFFMIVFTAMAARIGLATNQSLLATIRQKWGHPVAIAVGVGVFLVATSFQAGNSVGVGISIAEATHTPMKVWIILFTVLGIGLLFLKTFYKVLEKLMILLVGVMLVAFIATLAFSSPDYTEVATGFVPSLPPGSLGLVIAFTASCFSIVGAFYQSYLVQERVRINPKVRNEKVDTVTGMTLMGLMSATVLVCAAAVLHPKGIKVTSASDMGKALEPIFGPYASSLFLIGLFGASFSSLVGNATVGGTLLGDALGYGSQLGSKMVKYLIALVMVIGATIAIVFGKLPLDLIIFAQSITILVVPFIGVALYTIANDARIMGQYANSVAVKIAGALGLLLIFALALSNVNQLFFK</sequence>
<gene>
    <name evidence="9" type="ORF">EHT87_20775</name>
</gene>
<evidence type="ECO:0000256" key="3">
    <source>
        <dbReference type="ARBA" id="ARBA00022692"/>
    </source>
</evidence>
<dbReference type="GO" id="GO:0015086">
    <property type="term" value="F:cadmium ion transmembrane transporter activity"/>
    <property type="evidence" value="ECO:0007669"/>
    <property type="project" value="TreeGrafter"/>
</dbReference>
<evidence type="ECO:0000256" key="5">
    <source>
        <dbReference type="ARBA" id="ARBA00022989"/>
    </source>
</evidence>
<dbReference type="OrthoDB" id="9787548at2"/>
<evidence type="ECO:0000256" key="4">
    <source>
        <dbReference type="ARBA" id="ARBA00022847"/>
    </source>
</evidence>
<evidence type="ECO:0000313" key="9">
    <source>
        <dbReference type="EMBL" id="RRB12626.1"/>
    </source>
</evidence>
<keyword evidence="2" id="KW-0813">Transport</keyword>
<dbReference type="Pfam" id="PF01566">
    <property type="entry name" value="Nramp"/>
    <property type="match status" value="1"/>
</dbReference>
<feature type="transmembrane region" description="Helical" evidence="8">
    <location>
        <begin position="103"/>
        <end position="121"/>
    </location>
</feature>
<feature type="transmembrane region" description="Helical" evidence="8">
    <location>
        <begin position="288"/>
        <end position="312"/>
    </location>
</feature>
<dbReference type="GO" id="GO:0005384">
    <property type="term" value="F:manganese ion transmembrane transporter activity"/>
    <property type="evidence" value="ECO:0007669"/>
    <property type="project" value="TreeGrafter"/>
</dbReference>
<evidence type="ECO:0000256" key="6">
    <source>
        <dbReference type="ARBA" id="ARBA00023136"/>
    </source>
</evidence>
<feature type="transmembrane region" description="Helical" evidence="8">
    <location>
        <begin position="59"/>
        <end position="82"/>
    </location>
</feature>